<evidence type="ECO:0000256" key="3">
    <source>
        <dbReference type="ARBA" id="ARBA00022517"/>
    </source>
</evidence>
<evidence type="ECO:0000313" key="8">
    <source>
        <dbReference type="Proteomes" id="UP000050790"/>
    </source>
</evidence>
<dbReference type="Gene3D" id="1.10.287.4070">
    <property type="match status" value="1"/>
</dbReference>
<keyword evidence="4" id="KW-0539">Nucleus</keyword>
<reference evidence="9" key="1">
    <citation type="submission" date="2023-11" db="UniProtKB">
        <authorList>
            <consortium name="WormBaseParasite"/>
        </authorList>
    </citation>
    <scope>IDENTIFICATION</scope>
</reference>
<dbReference type="InterPro" id="IPR036070">
    <property type="entry name" value="Nop_dom_sf"/>
</dbReference>
<proteinExistence type="inferred from homology"/>
<dbReference type="InterPro" id="IPR012974">
    <property type="entry name" value="NOP58/56_N"/>
</dbReference>
<feature type="domain" description="Nop" evidence="7">
    <location>
        <begin position="300"/>
        <end position="418"/>
    </location>
</feature>
<feature type="compositionally biased region" description="Basic residues" evidence="6">
    <location>
        <begin position="601"/>
        <end position="610"/>
    </location>
</feature>
<dbReference type="GO" id="GO:0042254">
    <property type="term" value="P:ribosome biogenesis"/>
    <property type="evidence" value="ECO:0007669"/>
    <property type="project" value="UniProtKB-KW"/>
</dbReference>
<dbReference type="InterPro" id="IPR045056">
    <property type="entry name" value="Nop56/Nop58"/>
</dbReference>
<dbReference type="Proteomes" id="UP000050790">
    <property type="component" value="Unassembled WGS sequence"/>
</dbReference>
<comment type="similarity">
    <text evidence="2">Belongs to the NOP5/NOP56 family.</text>
</comment>
<dbReference type="AlphaFoldDB" id="A0AA84Z9H1"/>
<dbReference type="Gene3D" id="1.10.246.90">
    <property type="entry name" value="Nop domain"/>
    <property type="match status" value="1"/>
</dbReference>
<dbReference type="Pfam" id="PF08156">
    <property type="entry name" value="NOP5NT"/>
    <property type="match status" value="1"/>
</dbReference>
<dbReference type="Pfam" id="PF01798">
    <property type="entry name" value="Nop"/>
    <property type="match status" value="1"/>
</dbReference>
<dbReference type="SMART" id="SM00931">
    <property type="entry name" value="NOSIC"/>
    <property type="match status" value="1"/>
</dbReference>
<organism evidence="8 9">
    <name type="scientific">Schistosoma margrebowiei</name>
    <dbReference type="NCBI Taxonomy" id="48269"/>
    <lineage>
        <taxon>Eukaryota</taxon>
        <taxon>Metazoa</taxon>
        <taxon>Spiralia</taxon>
        <taxon>Lophotrochozoa</taxon>
        <taxon>Platyhelminthes</taxon>
        <taxon>Trematoda</taxon>
        <taxon>Digenea</taxon>
        <taxon>Strigeidida</taxon>
        <taxon>Schistosomatoidea</taxon>
        <taxon>Schistosomatidae</taxon>
        <taxon>Schistosoma</taxon>
    </lineage>
</organism>
<evidence type="ECO:0000259" key="7">
    <source>
        <dbReference type="PROSITE" id="PS51358"/>
    </source>
</evidence>
<dbReference type="InterPro" id="IPR012976">
    <property type="entry name" value="NOSIC"/>
</dbReference>
<evidence type="ECO:0000256" key="2">
    <source>
        <dbReference type="ARBA" id="ARBA00009211"/>
    </source>
</evidence>
<dbReference type="SUPFAM" id="SSF89124">
    <property type="entry name" value="Nop domain"/>
    <property type="match status" value="1"/>
</dbReference>
<comment type="subcellular location">
    <subcellularLocation>
        <location evidence="1">Nucleus</location>
        <location evidence="1">Nucleolus</location>
    </subcellularLocation>
</comment>
<evidence type="ECO:0000256" key="1">
    <source>
        <dbReference type="ARBA" id="ARBA00004604"/>
    </source>
</evidence>
<dbReference type="InterPro" id="IPR042239">
    <property type="entry name" value="Nop_C"/>
</dbReference>
<dbReference type="PROSITE" id="PS51358">
    <property type="entry name" value="NOP"/>
    <property type="match status" value="1"/>
</dbReference>
<evidence type="ECO:0000313" key="9">
    <source>
        <dbReference type="WBParaSite" id="SMRG1_1510.1"/>
    </source>
</evidence>
<name>A0AA84Z9H1_9TREM</name>
<dbReference type="InterPro" id="IPR002687">
    <property type="entry name" value="Nop_dom"/>
</dbReference>
<dbReference type="GO" id="GO:0030515">
    <property type="term" value="F:snoRNA binding"/>
    <property type="evidence" value="ECO:0007669"/>
    <property type="project" value="InterPro"/>
</dbReference>
<evidence type="ECO:0000256" key="4">
    <source>
        <dbReference type="ARBA" id="ARBA00023242"/>
    </source>
</evidence>
<evidence type="ECO:0000256" key="5">
    <source>
        <dbReference type="ARBA" id="ARBA00040742"/>
    </source>
</evidence>
<keyword evidence="3" id="KW-0690">Ribosome biogenesis</keyword>
<protein>
    <recommendedName>
        <fullName evidence="5">Nucleolar protein 56</fullName>
    </recommendedName>
</protein>
<dbReference type="PANTHER" id="PTHR10894">
    <property type="entry name" value="NUCLEOLAR PROTEIN 5 NUCLEOLAR PROTEIN NOP5 NOP58"/>
    <property type="match status" value="1"/>
</dbReference>
<sequence>MTKVYILYEHALGYALFRVKVKSLETSDAVAALQQLAADLLNDEEEFMKCFKLHAFVPFSSSASALQNCNGISEGVVPQELKTFIEENLPAFSDVLLCISDRKLAESLKAPEVGLPETIACSSESILHEVYRAIRFYFPKYIKEFSHFDESKAQIGLGHSYSRAKVKFNIYRNDNMIIQSINLLDQLDKDVNNFCMRVKEWFSYHFPELSKIVPDNPTFVKVVGLIRTRAGATEENLEALEALTNSQVASDIIESAKSSVGFDITDDDAENLATFTEKINALIERRRLTQEYLAKKLAGVAPNLSTMIGDRVSARLIAHAGSLTNLAKFPASTIQILGAEKALFRALRTRGATPKYGLIYHSQFITRAARENKGKISRFLAAKCAIASRIDCFSEVLCDIYGKHLKQQIEDRLNYFETGTTPPTNAEAMARAIAEVNKYIQRTKKKAIKTLNKRDSDSQEEATVTTLETPILDSKKKRKKKRNLINGNITTTTTTTVVDDVSNDPNEIMNHDEGELDQQQQTTEINQYQLLNDDKEEKSTTMKRKKKRYHSESIDLVENSMLTNGDHICIETIETPILSQRKRSASESSILLEDIKSDSLKKKKRKKHPI</sequence>
<dbReference type="FunFam" id="1.10.246.90:FF:000001">
    <property type="entry name" value="Nucleolar protein 56"/>
    <property type="match status" value="1"/>
</dbReference>
<dbReference type="GO" id="GO:0032040">
    <property type="term" value="C:small-subunit processome"/>
    <property type="evidence" value="ECO:0007669"/>
    <property type="project" value="InterPro"/>
</dbReference>
<feature type="region of interest" description="Disordered" evidence="6">
    <location>
        <begin position="579"/>
        <end position="610"/>
    </location>
</feature>
<dbReference type="GO" id="GO:0031428">
    <property type="term" value="C:box C/D methylation guide snoRNP complex"/>
    <property type="evidence" value="ECO:0007669"/>
    <property type="project" value="InterPro"/>
</dbReference>
<dbReference type="PANTHER" id="PTHR10894:SF0">
    <property type="entry name" value="NUCLEOLAR PROTEIN 56"/>
    <property type="match status" value="1"/>
</dbReference>
<dbReference type="WBParaSite" id="SMRG1_1510.1">
    <property type="protein sequence ID" value="SMRG1_1510.1"/>
    <property type="gene ID" value="SMRG1_1510"/>
</dbReference>
<accession>A0AA84Z9H1</accession>
<evidence type="ECO:0000256" key="6">
    <source>
        <dbReference type="SAM" id="MobiDB-lite"/>
    </source>
</evidence>